<dbReference type="EMBL" id="CP034457">
    <property type="protein sequence ID" value="QBM87458.1"/>
    <property type="molecule type" value="Genomic_DNA"/>
</dbReference>
<dbReference type="InterPro" id="IPR014849">
    <property type="entry name" value="EKC/KEOPS_Gon7"/>
</dbReference>
<evidence type="ECO:0000256" key="11">
    <source>
        <dbReference type="ARBA" id="ARBA00023163"/>
    </source>
</evidence>
<dbReference type="STRING" id="2163413.A0A4P6XN59"/>
<evidence type="ECO:0000256" key="9">
    <source>
        <dbReference type="ARBA" id="ARBA00023015"/>
    </source>
</evidence>
<evidence type="ECO:0000256" key="1">
    <source>
        <dbReference type="ARBA" id="ARBA00004123"/>
    </source>
</evidence>
<comment type="subcellular location">
    <subcellularLocation>
        <location evidence="2">Chromosome</location>
        <location evidence="2">Telomere</location>
    </subcellularLocation>
    <subcellularLocation>
        <location evidence="1">Nucleus</location>
    </subcellularLocation>
</comment>
<keyword evidence="7" id="KW-0819">tRNA processing</keyword>
<evidence type="ECO:0000256" key="13">
    <source>
        <dbReference type="ARBA" id="ARBA00025393"/>
    </source>
</evidence>
<evidence type="ECO:0000256" key="4">
    <source>
        <dbReference type="ARBA" id="ARBA00011534"/>
    </source>
</evidence>
<comment type="subunit">
    <text evidence="4">Component of the EKC/KEOPS complex composed of at least BUD32, CGI121, GON7, KAE1 and PCC1; the whole complex dimerizes.</text>
</comment>
<evidence type="ECO:0000256" key="7">
    <source>
        <dbReference type="ARBA" id="ARBA00022694"/>
    </source>
</evidence>
<dbReference type="Pfam" id="PF08738">
    <property type="entry name" value="Gon7"/>
    <property type="match status" value="1"/>
</dbReference>
<accession>A0A4P6XN59</accession>
<proteinExistence type="inferred from homology"/>
<dbReference type="AlphaFoldDB" id="A0A4P6XN59"/>
<evidence type="ECO:0000256" key="2">
    <source>
        <dbReference type="ARBA" id="ARBA00004574"/>
    </source>
</evidence>
<keyword evidence="15" id="KW-1185">Reference proteome</keyword>
<reference evidence="15" key="1">
    <citation type="submission" date="2019-03" db="EMBL/GenBank/DDBJ databases">
        <title>Snf2 controls pulcherriminic acid biosynthesis and connects pigmentation and antifungal activity of the yeast Metschnikowia pulcherrima.</title>
        <authorList>
            <person name="Gore-Lloyd D."/>
            <person name="Sumann I."/>
            <person name="Brachmann A.O."/>
            <person name="Schneeberger K."/>
            <person name="Ortiz-Merino R.A."/>
            <person name="Moreno-Beltran M."/>
            <person name="Schlaefli M."/>
            <person name="Kirner P."/>
            <person name="Santos Kron A."/>
            <person name="Wolfe K.H."/>
            <person name="Piel J."/>
            <person name="Ahrens C.H."/>
            <person name="Henk D."/>
            <person name="Freimoser F.M."/>
        </authorList>
    </citation>
    <scope>NUCLEOTIDE SEQUENCE [LARGE SCALE GENOMIC DNA]</scope>
    <source>
        <strain evidence="15">APC 1.2</strain>
    </source>
</reference>
<comment type="similarity">
    <text evidence="3">Belongs to the GON7 family.</text>
</comment>
<keyword evidence="9" id="KW-0805">Transcription regulation</keyword>
<evidence type="ECO:0000256" key="6">
    <source>
        <dbReference type="ARBA" id="ARBA00022454"/>
    </source>
</evidence>
<dbReference type="GO" id="GO:0000781">
    <property type="term" value="C:chromosome, telomeric region"/>
    <property type="evidence" value="ECO:0007669"/>
    <property type="project" value="UniProtKB-SubCell"/>
</dbReference>
<organism evidence="14 15">
    <name type="scientific">Metschnikowia aff. pulcherrima</name>
    <dbReference type="NCBI Taxonomy" id="2163413"/>
    <lineage>
        <taxon>Eukaryota</taxon>
        <taxon>Fungi</taxon>
        <taxon>Dikarya</taxon>
        <taxon>Ascomycota</taxon>
        <taxon>Saccharomycotina</taxon>
        <taxon>Pichiomycetes</taxon>
        <taxon>Metschnikowiaceae</taxon>
        <taxon>Metschnikowia</taxon>
    </lineage>
</organism>
<keyword evidence="10" id="KW-0010">Activator</keyword>
<dbReference type="GO" id="GO:0005634">
    <property type="term" value="C:nucleus"/>
    <property type="evidence" value="ECO:0007669"/>
    <property type="project" value="UniProtKB-SubCell"/>
</dbReference>
<dbReference type="Proteomes" id="UP000292447">
    <property type="component" value="Chromosome II"/>
</dbReference>
<keyword evidence="6" id="KW-0158">Chromosome</keyword>
<dbReference type="GO" id="GO:0008033">
    <property type="term" value="P:tRNA processing"/>
    <property type="evidence" value="ECO:0007669"/>
    <property type="project" value="UniProtKB-KW"/>
</dbReference>
<evidence type="ECO:0000256" key="5">
    <source>
        <dbReference type="ARBA" id="ARBA00019746"/>
    </source>
</evidence>
<protein>
    <recommendedName>
        <fullName evidence="5">EKC/KEOPS complex subunit GON7</fullName>
    </recommendedName>
</protein>
<evidence type="ECO:0000313" key="15">
    <source>
        <dbReference type="Proteomes" id="UP000292447"/>
    </source>
</evidence>
<keyword evidence="8" id="KW-0779">Telomere</keyword>
<gene>
    <name evidence="14" type="primary">MPUL0B06600</name>
    <name evidence="14" type="ORF">METSCH_B06600</name>
</gene>
<evidence type="ECO:0000256" key="8">
    <source>
        <dbReference type="ARBA" id="ARBA00022895"/>
    </source>
</evidence>
<evidence type="ECO:0000313" key="14">
    <source>
        <dbReference type="EMBL" id="QBM87458.1"/>
    </source>
</evidence>
<evidence type="ECO:0000256" key="10">
    <source>
        <dbReference type="ARBA" id="ARBA00023159"/>
    </source>
</evidence>
<evidence type="ECO:0000256" key="12">
    <source>
        <dbReference type="ARBA" id="ARBA00023242"/>
    </source>
</evidence>
<keyword evidence="11" id="KW-0804">Transcription</keyword>
<name>A0A4P6XN59_9ASCO</name>
<comment type="function">
    <text evidence="13">Component of the EKC/KEOPS complex that is required for the formation of a threonylcarbamoyl group on adenosine at position 37 (t(6)A37) in tRNAs that read codons beginning with adenine. The complex is probably involved in the transfer of the threonylcarbamoyl moiety of threonylcarbamoyl-AMP (TC-AMP) to the N6 group of A37. GON7 likely plays a supporting role to the catalytic subunit KAE1 in the complex. The EKC/KEOPS complex also promotes both telomere uncapping and telomere elongation. The complex is required for efficient recruitment of transcriptional coactivators.</text>
</comment>
<evidence type="ECO:0000256" key="3">
    <source>
        <dbReference type="ARBA" id="ARBA00008529"/>
    </source>
</evidence>
<sequence length="112" mass="12229">MPLLVPTATYESPLESQTVNFVPGDGPHLTDGKTTQISDIVIEAGGEDRDKPSEARNTDLGALRAQLTTVQDQLNAFLTAKMKMLNKRKLDDDAEADVEKRLLDDGVDEDSD</sequence>
<keyword evidence="12" id="KW-0539">Nucleus</keyword>